<protein>
    <submittedName>
        <fullName evidence="2">Uncharacterized protein</fullName>
    </submittedName>
</protein>
<keyword evidence="1" id="KW-0812">Transmembrane</keyword>
<dbReference type="Proteomes" id="UP000799750">
    <property type="component" value="Unassembled WGS sequence"/>
</dbReference>
<keyword evidence="1" id="KW-0472">Membrane</keyword>
<name>A0A6A6QGM5_9PEZI</name>
<gene>
    <name evidence="2" type="ORF">BU16DRAFT_543923</name>
</gene>
<evidence type="ECO:0000256" key="1">
    <source>
        <dbReference type="SAM" id="Phobius"/>
    </source>
</evidence>
<feature type="transmembrane region" description="Helical" evidence="1">
    <location>
        <begin position="21"/>
        <end position="38"/>
    </location>
</feature>
<accession>A0A6A6QGM5</accession>
<proteinExistence type="predicted"/>
<sequence length="218" mass="23427">MLARALRLRLRRTQTKATITTVASTTTMIAAVMSAMALEFGADNSVWVGVVVLDGNAASSALELVIFDAILVVVIEVGRAPKLPRSSSGETHQAGIPTVRVQWPWVVLERVGSHGFFGAQLRVRADWGSESLRSKNTKAYGMSHVSSATSLSGYKWIGAAIVEYRGDVGTGRDDSVVASVFENDRVFDPSKEFLYGKDIGNGDYTSVCEIVDLAVSIV</sequence>
<dbReference type="EMBL" id="MU004197">
    <property type="protein sequence ID" value="KAF2490617.1"/>
    <property type="molecule type" value="Genomic_DNA"/>
</dbReference>
<evidence type="ECO:0000313" key="2">
    <source>
        <dbReference type="EMBL" id="KAF2490617.1"/>
    </source>
</evidence>
<evidence type="ECO:0000313" key="3">
    <source>
        <dbReference type="Proteomes" id="UP000799750"/>
    </source>
</evidence>
<feature type="transmembrane region" description="Helical" evidence="1">
    <location>
        <begin position="58"/>
        <end position="78"/>
    </location>
</feature>
<dbReference type="AlphaFoldDB" id="A0A6A6QGM5"/>
<keyword evidence="3" id="KW-1185">Reference proteome</keyword>
<reference evidence="2" key="1">
    <citation type="journal article" date="2020" name="Stud. Mycol.">
        <title>101 Dothideomycetes genomes: a test case for predicting lifestyles and emergence of pathogens.</title>
        <authorList>
            <person name="Haridas S."/>
            <person name="Albert R."/>
            <person name="Binder M."/>
            <person name="Bloem J."/>
            <person name="Labutti K."/>
            <person name="Salamov A."/>
            <person name="Andreopoulos B."/>
            <person name="Baker S."/>
            <person name="Barry K."/>
            <person name="Bills G."/>
            <person name="Bluhm B."/>
            <person name="Cannon C."/>
            <person name="Castanera R."/>
            <person name="Culley D."/>
            <person name="Daum C."/>
            <person name="Ezra D."/>
            <person name="Gonzalez J."/>
            <person name="Henrissat B."/>
            <person name="Kuo A."/>
            <person name="Liang C."/>
            <person name="Lipzen A."/>
            <person name="Lutzoni F."/>
            <person name="Magnuson J."/>
            <person name="Mondo S."/>
            <person name="Nolan M."/>
            <person name="Ohm R."/>
            <person name="Pangilinan J."/>
            <person name="Park H.-J."/>
            <person name="Ramirez L."/>
            <person name="Alfaro M."/>
            <person name="Sun H."/>
            <person name="Tritt A."/>
            <person name="Yoshinaga Y."/>
            <person name="Zwiers L.-H."/>
            <person name="Turgeon B."/>
            <person name="Goodwin S."/>
            <person name="Spatafora J."/>
            <person name="Crous P."/>
            <person name="Grigoriev I."/>
        </authorList>
    </citation>
    <scope>NUCLEOTIDE SEQUENCE</scope>
    <source>
        <strain evidence="2">CBS 269.34</strain>
    </source>
</reference>
<keyword evidence="1" id="KW-1133">Transmembrane helix</keyword>
<organism evidence="2 3">
    <name type="scientific">Lophium mytilinum</name>
    <dbReference type="NCBI Taxonomy" id="390894"/>
    <lineage>
        <taxon>Eukaryota</taxon>
        <taxon>Fungi</taxon>
        <taxon>Dikarya</taxon>
        <taxon>Ascomycota</taxon>
        <taxon>Pezizomycotina</taxon>
        <taxon>Dothideomycetes</taxon>
        <taxon>Pleosporomycetidae</taxon>
        <taxon>Mytilinidiales</taxon>
        <taxon>Mytilinidiaceae</taxon>
        <taxon>Lophium</taxon>
    </lineage>
</organism>